<organism evidence="1 2">
    <name type="scientific">Blautia obeum</name>
    <dbReference type="NCBI Taxonomy" id="40520"/>
    <lineage>
        <taxon>Bacteria</taxon>
        <taxon>Bacillati</taxon>
        <taxon>Bacillota</taxon>
        <taxon>Clostridia</taxon>
        <taxon>Lachnospirales</taxon>
        <taxon>Lachnospiraceae</taxon>
        <taxon>Blautia</taxon>
    </lineage>
</organism>
<dbReference type="EMBL" id="QRJH01000001">
    <property type="protein sequence ID" value="RHH20887.1"/>
    <property type="molecule type" value="Genomic_DNA"/>
</dbReference>
<gene>
    <name evidence="1" type="ORF">DW222_00105</name>
</gene>
<sequence length="1200" mass="140891">MPGTAIGNTLSTIVINVLSSCVYEGKQKIVDTVKLNKLKKEIDEWIEDYCQKNDGSVLTSSAFQNYVYYQNPILKIYNYVNESDIQKPLENIFIGNLISDCKESVLSSGRTFSVEDNSTVRDFFVKVLYKYKEFLSNNLDMADKYGLYVTGQIIKSESDGIIKEVQKVEDITKKLCDMLSQEDISENRTINIYFSLCNFLWQGHIEEVCSILHLIKSRNQELDIAIKMNLTMISDCQFEKIYSLEALGDIKCESIKKDIIRKLILLNIENTDLLENLLLMTDDSILRQIIGDIKKGNFSNFYTQEVEIQYGAEVKSISKKEYYDTEPWLVERIIFMYLYKQNNYGIYISMKELIKENKNVLEELFIWEKQELEYIDDYTQDGNTDNLKKLCVELKGNMSRYLRIKLEYKKIFYFVLIRSAVLTDDAEVDNIIEKLPDVLKADIDIQEIIFLLQIKRGIAIQHDIVSFCQVTRRYMLLYDFLIQWVNTPEKIILFFEDYKYLLSEHLILFLMYIQMVRIAKGTDCSKNICMSYQDKYGNYLEYLLEMFRDSKEKSILDTIAMKRKDGSLLCLNNQTEEFLAEIFIQNDMYDEAMEIIRKYETLKKMSPRKLRMKAAILLAKENVLEALNTFLDIFEVYRDDPYVINNILSISLQNKRVVPENIMFYAQKSNNVDTLNLVAMVYERESEFELSRKFMTMALLRSDKNNIDAFGKYWGVSVSQGDNTIVEIKSVDKDTAVFLKEIDTESTMIYCIYRDKVLPEEPYEWESAIHIYKEYAIKLGLFRKKVGECIEIGQSKYEITEIMPIDCFLVRKCVTRMIECGLAKSFYIDQNLDKVQNQNKFIEWIQENIKPQKEFDWLEYYKDFSQMPTTLYSLYKCTKLTYEQFVLAMLKEKSVVIRNMLKEDSEKESRGYVLSFSAMIILYKLGVSTKKLNENGVVIPASILQFSKDEAKTIVDTNARDMVASMGVYEGKLFVNETFEEEKQYWMEESVKIKDYAEELTSLDNYADVNCEEFSNHNLKDLFGICDYDAMAISKKQKKDIIVGEATLIIISQVKGIGIYTVDIVNFLINIKEPVKNIIRYMKQMLELRLMVIINKRTVDYISEYYLTAGEKEQEEILIDWDEFLAGVELVGKEYKSIFTQISTDIMRSKFSESETYESDVWKIFARYVFHYNGFFFRYGFNENGEFEIRTYKRVEDAEE</sequence>
<dbReference type="AlphaFoldDB" id="A0A414W511"/>
<dbReference type="Proteomes" id="UP000284024">
    <property type="component" value="Unassembled WGS sequence"/>
</dbReference>
<proteinExistence type="predicted"/>
<reference evidence="1 2" key="1">
    <citation type="submission" date="2018-08" db="EMBL/GenBank/DDBJ databases">
        <title>A genome reference for cultivated species of the human gut microbiota.</title>
        <authorList>
            <person name="Zou Y."/>
            <person name="Xue W."/>
            <person name="Luo G."/>
        </authorList>
    </citation>
    <scope>NUCLEOTIDE SEQUENCE [LARGE SCALE GENOMIC DNA]</scope>
    <source>
        <strain evidence="1 2">AM18-2AC</strain>
    </source>
</reference>
<dbReference type="Gene3D" id="1.25.40.10">
    <property type="entry name" value="Tetratricopeptide repeat domain"/>
    <property type="match status" value="1"/>
</dbReference>
<protein>
    <submittedName>
        <fullName evidence="1">Uncharacterized protein</fullName>
    </submittedName>
</protein>
<evidence type="ECO:0000313" key="1">
    <source>
        <dbReference type="EMBL" id="RHH20887.1"/>
    </source>
</evidence>
<evidence type="ECO:0000313" key="2">
    <source>
        <dbReference type="Proteomes" id="UP000284024"/>
    </source>
</evidence>
<dbReference type="RefSeq" id="WP_118235377.1">
    <property type="nucleotide sequence ID" value="NZ_QRJH01000001.1"/>
</dbReference>
<dbReference type="SUPFAM" id="SSF48452">
    <property type="entry name" value="TPR-like"/>
    <property type="match status" value="1"/>
</dbReference>
<accession>A0A414W511</accession>
<dbReference type="InterPro" id="IPR011990">
    <property type="entry name" value="TPR-like_helical_dom_sf"/>
</dbReference>
<name>A0A414W511_9FIRM</name>
<comment type="caution">
    <text evidence="1">The sequence shown here is derived from an EMBL/GenBank/DDBJ whole genome shotgun (WGS) entry which is preliminary data.</text>
</comment>